<name>A0AAD5VHE9_9AGAR</name>
<dbReference type="AlphaFoldDB" id="A0AAD5VHE9"/>
<comment type="caution">
    <text evidence="2">The sequence shown here is derived from an EMBL/GenBank/DDBJ whole genome shotgun (WGS) entry which is preliminary data.</text>
</comment>
<keyword evidence="1" id="KW-0812">Transmembrane</keyword>
<evidence type="ECO:0000256" key="1">
    <source>
        <dbReference type="SAM" id="Phobius"/>
    </source>
</evidence>
<dbReference type="Proteomes" id="UP001213000">
    <property type="component" value="Unassembled WGS sequence"/>
</dbReference>
<organism evidence="2 3">
    <name type="scientific">Leucocoprinus birnbaumii</name>
    <dbReference type="NCBI Taxonomy" id="56174"/>
    <lineage>
        <taxon>Eukaryota</taxon>
        <taxon>Fungi</taxon>
        <taxon>Dikarya</taxon>
        <taxon>Basidiomycota</taxon>
        <taxon>Agaricomycotina</taxon>
        <taxon>Agaricomycetes</taxon>
        <taxon>Agaricomycetidae</taxon>
        <taxon>Agaricales</taxon>
        <taxon>Agaricineae</taxon>
        <taxon>Agaricaceae</taxon>
        <taxon>Leucocoprinus</taxon>
    </lineage>
</organism>
<protein>
    <submittedName>
        <fullName evidence="2">Uncharacterized protein</fullName>
    </submittedName>
</protein>
<gene>
    <name evidence="2" type="ORF">NP233_g13086</name>
</gene>
<keyword evidence="1" id="KW-0472">Membrane</keyword>
<keyword evidence="1" id="KW-1133">Transmembrane helix</keyword>
<keyword evidence="3" id="KW-1185">Reference proteome</keyword>
<sequence length="775" mass="88274">MHRIKRIARRFGIDNWMFSAEGMLVNPKTNPPQCTRQTRIQLISDIVSWIFNPRRAANILDIVGYDMEEVLGTTHEIAKRFNLPTILLAFYNPESPPELVLLCIALGVATLEKDFVEIIESHTGDFERETLPSPNSLFKLLFTSFYSHRRLQDAPIIMIDTIAPKNLPEIVEAISGTHHENPLPILWLLSRTHIDLQPLDPLPVISMVAPPLTDHEKALIIQDKHASRRVFFREWVQDEHTPLIPPDVMESLVKDFTPHPELSQEDGIQTPWTRYIPQQIDAAICYLDCYRSLGLMPDQNWDESVASNVGGQYEQLISPAHDGRLGHNQFLLAMLLIVDCVDPGWSESTYRFLFEAFNSFKTKTLDFVELTRSDNFLMLFGAYVPGQEDSLNIASPNLVHYLNQKFENFLDPINFRALIPAVVFAYLSALWSRPIDRLLFAITHFDSDPLDYSSSLTYIHEGIHKGLWYWLHRVTFWDDPDFRNHFGSVLPLMRFHTHSIPVVDFLDFVFCFWEDETPTGFIRTQASSSLDQDLMNACGKMAKALDFEVETFKEFKKFLKDGEASQGGGDPLHPCRLGNAVVIVFPQRRHSLARVSPLLASRPEIARIQPAAETSSVYINPANSQSPSSHSFPLFLTSLTSSYLIIFLIMRFSLVTAAILSLVALAAAQNNRPSEFTGGHRRLRCRHVNRVSWRQFSFEKKIVKLILEDNRGNVLQQQDVNAEDGFADLVVPETSDRVVRLLLIDIETKLVFAQGENISIDCPSRNNDFDGRIGT</sequence>
<evidence type="ECO:0000313" key="3">
    <source>
        <dbReference type="Proteomes" id="UP001213000"/>
    </source>
</evidence>
<reference evidence="2" key="1">
    <citation type="submission" date="2022-07" db="EMBL/GenBank/DDBJ databases">
        <title>Genome Sequence of Leucocoprinus birnbaumii.</title>
        <authorList>
            <person name="Buettner E."/>
        </authorList>
    </citation>
    <scope>NUCLEOTIDE SEQUENCE</scope>
    <source>
        <strain evidence="2">VT141</strain>
    </source>
</reference>
<dbReference type="EMBL" id="JANIEX010002212">
    <property type="protein sequence ID" value="KAJ3551404.1"/>
    <property type="molecule type" value="Genomic_DNA"/>
</dbReference>
<evidence type="ECO:0000313" key="2">
    <source>
        <dbReference type="EMBL" id="KAJ3551404.1"/>
    </source>
</evidence>
<proteinExistence type="predicted"/>
<accession>A0AAD5VHE9</accession>
<feature type="transmembrane region" description="Helical" evidence="1">
    <location>
        <begin position="643"/>
        <end position="668"/>
    </location>
</feature>